<keyword evidence="3" id="KW-1185">Reference proteome</keyword>
<evidence type="ECO:0000313" key="2">
    <source>
        <dbReference type="EMBL" id="MBE9608026.1"/>
    </source>
</evidence>
<sequence>MELTYRFSKTQLGLDEVQERVLGLGLKQRQVLIMVDGKKTVADLQRFVPEPELSQRLQELLGQHLIELLHDVAPAPPRPAPAPAPAATHSSPATAPLQVNGLPSARNLAQIRMILAMCSQQYLNDALDTMLIDLFDNLSGPDDLNFCIDAWHKRMLAAGFDGIAESHMSQIRAALR</sequence>
<feature type="compositionally biased region" description="Pro residues" evidence="1">
    <location>
        <begin position="74"/>
        <end position="84"/>
    </location>
</feature>
<organism evidence="2 3">
    <name type="scientific">Chitinilyticum piscinae</name>
    <dbReference type="NCBI Taxonomy" id="2866724"/>
    <lineage>
        <taxon>Bacteria</taxon>
        <taxon>Pseudomonadati</taxon>
        <taxon>Pseudomonadota</taxon>
        <taxon>Betaproteobacteria</taxon>
        <taxon>Neisseriales</taxon>
        <taxon>Chitinibacteraceae</taxon>
        <taxon>Chitinilyticum</taxon>
    </lineage>
</organism>
<dbReference type="EMBL" id="JADFUA010000001">
    <property type="protein sequence ID" value="MBE9608026.1"/>
    <property type="molecule type" value="Genomic_DNA"/>
</dbReference>
<proteinExistence type="predicted"/>
<evidence type="ECO:0000313" key="3">
    <source>
        <dbReference type="Proteomes" id="UP000604481"/>
    </source>
</evidence>
<dbReference type="Proteomes" id="UP000604481">
    <property type="component" value="Unassembled WGS sequence"/>
</dbReference>
<reference evidence="2 3" key="1">
    <citation type="submission" date="2020-10" db="EMBL/GenBank/DDBJ databases">
        <title>The genome sequence of Chitinilyticum litopenaei 4Y14.</title>
        <authorList>
            <person name="Liu Y."/>
        </authorList>
    </citation>
    <scope>NUCLEOTIDE SEQUENCE [LARGE SCALE GENOMIC DNA]</scope>
    <source>
        <strain evidence="2 3">4Y14</strain>
    </source>
</reference>
<gene>
    <name evidence="2" type="ORF">INR99_01565</name>
</gene>
<name>A0A8J7FKV8_9NEIS</name>
<protein>
    <submittedName>
        <fullName evidence="2">Uncharacterized protein</fullName>
    </submittedName>
</protein>
<comment type="caution">
    <text evidence="2">The sequence shown here is derived from an EMBL/GenBank/DDBJ whole genome shotgun (WGS) entry which is preliminary data.</text>
</comment>
<feature type="compositionally biased region" description="Low complexity" evidence="1">
    <location>
        <begin position="85"/>
        <end position="96"/>
    </location>
</feature>
<dbReference type="AlphaFoldDB" id="A0A8J7FKV8"/>
<dbReference type="RefSeq" id="WP_194114529.1">
    <property type="nucleotide sequence ID" value="NZ_JADFUA010000001.1"/>
</dbReference>
<evidence type="ECO:0000256" key="1">
    <source>
        <dbReference type="SAM" id="MobiDB-lite"/>
    </source>
</evidence>
<accession>A0A8J7FKV8</accession>
<feature type="region of interest" description="Disordered" evidence="1">
    <location>
        <begin position="73"/>
        <end position="97"/>
    </location>
</feature>